<dbReference type="PANTHER" id="PTHR43776:SF7">
    <property type="entry name" value="D,D-DIPEPTIDE TRANSPORT ATP-BINDING PROTEIN DDPF-RELATED"/>
    <property type="match status" value="1"/>
</dbReference>
<dbReference type="PANTHER" id="PTHR43776">
    <property type="entry name" value="TRANSPORT ATP-BINDING PROTEIN"/>
    <property type="match status" value="1"/>
</dbReference>
<dbReference type="EMBL" id="CP034841">
    <property type="protein sequence ID" value="QBF34738.1"/>
    <property type="molecule type" value="Genomic_DNA"/>
</dbReference>
<dbReference type="AlphaFoldDB" id="A0A4P6MMK4"/>
<evidence type="ECO:0000313" key="7">
    <source>
        <dbReference type="EMBL" id="QBF34738.1"/>
    </source>
</evidence>
<comment type="similarity">
    <text evidence="1">Belongs to the ABC transporter superfamily.</text>
</comment>
<evidence type="ECO:0000256" key="2">
    <source>
        <dbReference type="ARBA" id="ARBA00022448"/>
    </source>
</evidence>
<sequence length="827" mass="96948">MMKKNNSKQILEIQGLKKYFTNGNIINKAVNDVSFNLHEGEIVGLIGESGSGKTTVGRSLLRLYEDFNGFVMLDGKVISGKRISRSQTKFLRKNIQMIFQDPHASLNGQKNIYSTLKEPLIVNGIIKSQIKDIFKDWVEIKENYFYTFQEKYKQLQLQNLRSINTLAHDFFHSWSQKAKNWKIDENLSFEDNFNSYFSYLEEKQNMESLIVNNLYQNTDELMNFYFEKQSDFRNLNLDIDESELKAAKEHYLKTIELSKKTLKQYNLEQKIKQWQNQVQDINKEYRDEKVTNINTFNNFIVEFKKDAKIYRNSKIISTNLNVYTHNLKNELLSKKMNKVTKLMKQQLKYLHYSQAKQVINQLQEYTKKFFVQYLSDIEYSSKIKHKINQVIQQHFDFNFDEYIKLNTNNINEFRAKITELQTKINQDVVGGSSQKYASKQDIEAAKLAYEKAKKFNQKMIEEYVIEHQKRIAVLDLEIEQANEEYKSLKQLQDSTNKDIDNAHKEFIKYLKLKLSQLKQDYHQIKASKSEQAKLLKMQLLEHSKVLNLYVSRVKDKLSTLKSFEIEAKYLTKDINAIKVLLGINTARAVDHNSVKLIKLLSGNIIAKTLIKNLLIKTTIYKSLEDVGLLKQYAYRYPHEFSGGQRQRIVIARALITQPKVIVADEPIASLDISIQAQVVNLLKDLCEKKNIGMIFIAHDLSMIEYIADRVQIMHYGKIVESGSTQKVYEKPIHPYTINLFKAIPKISNANEKFENISFELDYFKGQMYPNVPELFEVEKEHFVYGTYQQAQQWAKPFNLNVNKFESKPVEQANSSNSLFKWAYLNND</sequence>
<dbReference type="Proteomes" id="UP000289326">
    <property type="component" value="Chromosome"/>
</dbReference>
<evidence type="ECO:0000256" key="1">
    <source>
        <dbReference type="ARBA" id="ARBA00005417"/>
    </source>
</evidence>
<dbReference type="SMART" id="SM00382">
    <property type="entry name" value="AAA"/>
    <property type="match status" value="1"/>
</dbReference>
<dbReference type="PROSITE" id="PS50893">
    <property type="entry name" value="ABC_TRANSPORTER_2"/>
    <property type="match status" value="1"/>
</dbReference>
<feature type="coiled-coil region" evidence="5">
    <location>
        <begin position="464"/>
        <end position="498"/>
    </location>
</feature>
<organism evidence="7 8">
    <name type="scientific">Mycoplasmopsis phocirhinis</name>
    <dbReference type="NCBI Taxonomy" id="142650"/>
    <lineage>
        <taxon>Bacteria</taxon>
        <taxon>Bacillati</taxon>
        <taxon>Mycoplasmatota</taxon>
        <taxon>Mycoplasmoidales</taxon>
        <taxon>Metamycoplasmataceae</taxon>
        <taxon>Mycoplasmopsis</taxon>
    </lineage>
</organism>
<keyword evidence="5" id="KW-0175">Coiled coil</keyword>
<evidence type="ECO:0000313" key="8">
    <source>
        <dbReference type="Proteomes" id="UP000289326"/>
    </source>
</evidence>
<evidence type="ECO:0000256" key="5">
    <source>
        <dbReference type="SAM" id="Coils"/>
    </source>
</evidence>
<accession>A0A4P6MMK4</accession>
<dbReference type="Pfam" id="PF00005">
    <property type="entry name" value="ABC_tran"/>
    <property type="match status" value="2"/>
</dbReference>
<dbReference type="GO" id="GO:0055085">
    <property type="term" value="P:transmembrane transport"/>
    <property type="evidence" value="ECO:0007669"/>
    <property type="project" value="UniProtKB-ARBA"/>
</dbReference>
<gene>
    <name evidence="7" type="ORF">EG856_02305</name>
</gene>
<dbReference type="KEGG" id="mphi:EG856_02305"/>
<protein>
    <submittedName>
        <fullName evidence="7">ATP-binding cassette domain-containing protein</fullName>
    </submittedName>
</protein>
<evidence type="ECO:0000256" key="4">
    <source>
        <dbReference type="ARBA" id="ARBA00022840"/>
    </source>
</evidence>
<dbReference type="RefSeq" id="WP_130429515.1">
    <property type="nucleotide sequence ID" value="NZ_CP034841.1"/>
</dbReference>
<reference evidence="7 8" key="1">
    <citation type="submission" date="2019-01" db="EMBL/GenBank/DDBJ databases">
        <title>Complete sequence and annotation of the Mycoplasma phocirhinis strain 852T genome.</title>
        <authorList>
            <person name="Frasca S.Jr."/>
            <person name="Kutish G.F."/>
            <person name="Castellanos Gell J."/>
            <person name="Michaels D.L."/>
            <person name="Brown D.R."/>
        </authorList>
    </citation>
    <scope>NUCLEOTIDE SEQUENCE [LARGE SCALE GENOMIC DNA]</scope>
    <source>
        <strain evidence="7 8">852</strain>
    </source>
</reference>
<feature type="coiled-coil region" evidence="5">
    <location>
        <begin position="264"/>
        <end position="291"/>
    </location>
</feature>
<keyword evidence="2" id="KW-0813">Transport</keyword>
<dbReference type="Pfam" id="PF08352">
    <property type="entry name" value="oligo_HPY"/>
    <property type="match status" value="1"/>
</dbReference>
<dbReference type="PROSITE" id="PS00211">
    <property type="entry name" value="ABC_TRANSPORTER_1"/>
    <property type="match status" value="1"/>
</dbReference>
<feature type="domain" description="ABC transporter" evidence="6">
    <location>
        <begin position="11"/>
        <end position="740"/>
    </location>
</feature>
<dbReference type="GO" id="GO:0015833">
    <property type="term" value="P:peptide transport"/>
    <property type="evidence" value="ECO:0007669"/>
    <property type="project" value="InterPro"/>
</dbReference>
<dbReference type="GO" id="GO:0016887">
    <property type="term" value="F:ATP hydrolysis activity"/>
    <property type="evidence" value="ECO:0007669"/>
    <property type="project" value="InterPro"/>
</dbReference>
<dbReference type="Gene3D" id="3.40.50.300">
    <property type="entry name" value="P-loop containing nucleotide triphosphate hydrolases"/>
    <property type="match status" value="2"/>
</dbReference>
<dbReference type="InterPro" id="IPR013563">
    <property type="entry name" value="Oligopep_ABC_C"/>
</dbReference>
<dbReference type="InterPro" id="IPR050319">
    <property type="entry name" value="ABC_transp_ATP-bind"/>
</dbReference>
<dbReference type="SUPFAM" id="SSF52540">
    <property type="entry name" value="P-loop containing nucleoside triphosphate hydrolases"/>
    <property type="match status" value="2"/>
</dbReference>
<evidence type="ECO:0000259" key="6">
    <source>
        <dbReference type="PROSITE" id="PS50893"/>
    </source>
</evidence>
<dbReference type="InterPro" id="IPR003593">
    <property type="entry name" value="AAA+_ATPase"/>
</dbReference>
<keyword evidence="8" id="KW-1185">Reference proteome</keyword>
<dbReference type="InterPro" id="IPR003439">
    <property type="entry name" value="ABC_transporter-like_ATP-bd"/>
</dbReference>
<evidence type="ECO:0000256" key="3">
    <source>
        <dbReference type="ARBA" id="ARBA00022741"/>
    </source>
</evidence>
<keyword evidence="3" id="KW-0547">Nucleotide-binding</keyword>
<proteinExistence type="inferred from homology"/>
<dbReference type="InterPro" id="IPR017871">
    <property type="entry name" value="ABC_transporter-like_CS"/>
</dbReference>
<dbReference type="InterPro" id="IPR027417">
    <property type="entry name" value="P-loop_NTPase"/>
</dbReference>
<dbReference type="OrthoDB" id="400883at2"/>
<dbReference type="GO" id="GO:0005524">
    <property type="term" value="F:ATP binding"/>
    <property type="evidence" value="ECO:0007669"/>
    <property type="project" value="UniProtKB-KW"/>
</dbReference>
<keyword evidence="4 7" id="KW-0067">ATP-binding</keyword>
<name>A0A4P6MMK4_9BACT</name>